<dbReference type="Pfam" id="PF07728">
    <property type="entry name" value="AAA_5"/>
    <property type="match status" value="1"/>
</dbReference>
<dbReference type="SUPFAM" id="SSF52540">
    <property type="entry name" value="P-loop containing nucleoside triphosphate hydrolases"/>
    <property type="match status" value="1"/>
</dbReference>
<dbReference type="InterPro" id="IPR011704">
    <property type="entry name" value="ATPase_dyneun-rel_AAA"/>
</dbReference>
<dbReference type="InterPro" id="IPR003593">
    <property type="entry name" value="AAA+_ATPase"/>
</dbReference>
<evidence type="ECO:0000313" key="3">
    <source>
        <dbReference type="Proteomes" id="UP000264062"/>
    </source>
</evidence>
<dbReference type="EMBL" id="DMZY01000034">
    <property type="protein sequence ID" value="HAV91765.1"/>
    <property type="molecule type" value="Genomic_DNA"/>
</dbReference>
<protein>
    <recommendedName>
        <fullName evidence="1">AAA+ ATPase domain-containing protein</fullName>
    </recommendedName>
</protein>
<name>A0A350H899_UNCW3</name>
<evidence type="ECO:0000313" key="2">
    <source>
        <dbReference type="EMBL" id="HAV91765.1"/>
    </source>
</evidence>
<dbReference type="Proteomes" id="UP000264062">
    <property type="component" value="Unassembled WGS sequence"/>
</dbReference>
<gene>
    <name evidence="2" type="ORF">DCW38_01095</name>
</gene>
<evidence type="ECO:0000259" key="1">
    <source>
        <dbReference type="SMART" id="SM00382"/>
    </source>
</evidence>
<dbReference type="GO" id="GO:0016887">
    <property type="term" value="F:ATP hydrolysis activity"/>
    <property type="evidence" value="ECO:0007669"/>
    <property type="project" value="InterPro"/>
</dbReference>
<dbReference type="SMART" id="SM00382">
    <property type="entry name" value="AAA"/>
    <property type="match status" value="1"/>
</dbReference>
<sequence>MFEEIGIYGYNSIEIGILCGIVSGDPVLLIGAHGSAKTALCENLATALHMKYHAYDASRAMFEDIVGFPDPESVKNGIIDYIKTPMTIWDKEFVLIDEISRAQVSMQNKWLEVIRSRKVMGVRIDPLKYVFAAMNPLSYAGAEPLDEALIGRFGTIIRMPSIETLDDSVILKIARAKNNDDAKLLTEKRTNAKNHSTKKNIEETINYVIERFENENLTKRAENFIISAKDTLIEDNLQIDGRRLGMLFRNYKIMSLLIEQKLGVKEEREGVLETMRFSLPYNVNESKISDTKLKAMSEKIAESMKTGVKRKFVFNSKTIKDTSEKFIRENSKRERPENDKTVQKFIEEFKTAKERKDITILAEVSRAILNLIEQKNLNISCTMHELLMDSIYELMLEPPNGFCYFYNTYCIDTKDWKRVMSEFLCESLKRQGEKLDVIERDALIKEIESTL</sequence>
<proteinExistence type="predicted"/>
<dbReference type="Gene3D" id="3.40.50.300">
    <property type="entry name" value="P-loop containing nucleotide triphosphate hydrolases"/>
    <property type="match status" value="1"/>
</dbReference>
<feature type="domain" description="AAA+ ATPase" evidence="1">
    <location>
        <begin position="23"/>
        <end position="163"/>
    </location>
</feature>
<dbReference type="AlphaFoldDB" id="A0A350H899"/>
<organism evidence="2 3">
    <name type="scientific">candidate division WOR-3 bacterium</name>
    <dbReference type="NCBI Taxonomy" id="2052148"/>
    <lineage>
        <taxon>Bacteria</taxon>
        <taxon>Bacteria division WOR-3</taxon>
    </lineage>
</organism>
<dbReference type="PANTHER" id="PTHR42759">
    <property type="entry name" value="MOXR FAMILY PROTEIN"/>
    <property type="match status" value="1"/>
</dbReference>
<accession>A0A350H899</accession>
<dbReference type="GO" id="GO:0005524">
    <property type="term" value="F:ATP binding"/>
    <property type="evidence" value="ECO:0007669"/>
    <property type="project" value="InterPro"/>
</dbReference>
<dbReference type="PANTHER" id="PTHR42759:SF1">
    <property type="entry name" value="MAGNESIUM-CHELATASE SUBUNIT CHLD"/>
    <property type="match status" value="1"/>
</dbReference>
<comment type="caution">
    <text evidence="2">The sequence shown here is derived from an EMBL/GenBank/DDBJ whole genome shotgun (WGS) entry which is preliminary data.</text>
</comment>
<dbReference type="InterPro" id="IPR050764">
    <property type="entry name" value="CbbQ/NirQ/NorQ/GpvN"/>
</dbReference>
<dbReference type="InterPro" id="IPR027417">
    <property type="entry name" value="P-loop_NTPase"/>
</dbReference>
<reference evidence="2 3" key="1">
    <citation type="journal article" date="2018" name="Nat. Biotechnol.">
        <title>A standardized bacterial taxonomy based on genome phylogeny substantially revises the tree of life.</title>
        <authorList>
            <person name="Parks D.H."/>
            <person name="Chuvochina M."/>
            <person name="Waite D.W."/>
            <person name="Rinke C."/>
            <person name="Skarshewski A."/>
            <person name="Chaumeil P.A."/>
            <person name="Hugenholtz P."/>
        </authorList>
    </citation>
    <scope>NUCLEOTIDE SEQUENCE [LARGE SCALE GENOMIC DNA]</scope>
    <source>
        <strain evidence="2">UBA9956</strain>
    </source>
</reference>